<proteinExistence type="predicted"/>
<organism evidence="1 2">
    <name type="scientific">Tissierella carlieri</name>
    <dbReference type="NCBI Taxonomy" id="689904"/>
    <lineage>
        <taxon>Bacteria</taxon>
        <taxon>Bacillati</taxon>
        <taxon>Bacillota</taxon>
        <taxon>Tissierellia</taxon>
        <taxon>Tissierellales</taxon>
        <taxon>Tissierellaceae</taxon>
        <taxon>Tissierella</taxon>
    </lineage>
</organism>
<dbReference type="RefSeq" id="WP_256310078.1">
    <property type="nucleotide sequence ID" value="NZ_JANGAC010000001.1"/>
</dbReference>
<dbReference type="EMBL" id="JANGAC010000001">
    <property type="protein sequence ID" value="MCQ4921558.1"/>
    <property type="molecule type" value="Genomic_DNA"/>
</dbReference>
<evidence type="ECO:0008006" key="3">
    <source>
        <dbReference type="Google" id="ProtNLM"/>
    </source>
</evidence>
<protein>
    <recommendedName>
        <fullName evidence="3">HK97 gp10 family phage protein</fullName>
    </recommendedName>
</protein>
<dbReference type="Proteomes" id="UP001524478">
    <property type="component" value="Unassembled WGS sequence"/>
</dbReference>
<reference evidence="1 2" key="1">
    <citation type="submission" date="2022-06" db="EMBL/GenBank/DDBJ databases">
        <title>Isolation of gut microbiota from human fecal samples.</title>
        <authorList>
            <person name="Pamer E.G."/>
            <person name="Barat B."/>
            <person name="Waligurski E."/>
            <person name="Medina S."/>
            <person name="Paddock L."/>
            <person name="Mostad J."/>
        </authorList>
    </citation>
    <scope>NUCLEOTIDE SEQUENCE [LARGE SCALE GENOMIC DNA]</scope>
    <source>
        <strain evidence="1 2">DFI.7.95</strain>
    </source>
</reference>
<keyword evidence="2" id="KW-1185">Reference proteome</keyword>
<evidence type="ECO:0000313" key="2">
    <source>
        <dbReference type="Proteomes" id="UP001524478"/>
    </source>
</evidence>
<sequence length="110" mass="12236">MSFKITKNTFSNKAAEATVKAAIELYADTAAKKMEAEAKQNASWADRSGDARNSIQGDFGWKGKHAVISLSGNMDYSVFLELAMEKKYAILVPTIKRNAPEVLKAYRRIF</sequence>
<comment type="caution">
    <text evidence="1">The sequence shown here is derived from an EMBL/GenBank/DDBJ whole genome shotgun (WGS) entry which is preliminary data.</text>
</comment>
<gene>
    <name evidence="1" type="ORF">NE686_00550</name>
</gene>
<name>A0ABT1S515_9FIRM</name>
<evidence type="ECO:0000313" key="1">
    <source>
        <dbReference type="EMBL" id="MCQ4921558.1"/>
    </source>
</evidence>
<accession>A0ABT1S515</accession>